<dbReference type="Proteomes" id="UP000254741">
    <property type="component" value="Unassembled WGS sequence"/>
</dbReference>
<organism evidence="1 2">
    <name type="scientific">Salmonella enterica subsp. arizonae</name>
    <dbReference type="NCBI Taxonomy" id="59203"/>
    <lineage>
        <taxon>Bacteria</taxon>
        <taxon>Pseudomonadati</taxon>
        <taxon>Pseudomonadota</taxon>
        <taxon>Gammaproteobacteria</taxon>
        <taxon>Enterobacterales</taxon>
        <taxon>Enterobacteriaceae</taxon>
        <taxon>Salmonella</taxon>
    </lineage>
</organism>
<gene>
    <name evidence="1" type="ORF">NCTC8297_00020</name>
</gene>
<accession>A0A379T2L0</accession>
<proteinExistence type="predicted"/>
<evidence type="ECO:0000313" key="1">
    <source>
        <dbReference type="EMBL" id="SUG44864.1"/>
    </source>
</evidence>
<reference evidence="1 2" key="1">
    <citation type="submission" date="2018-06" db="EMBL/GenBank/DDBJ databases">
        <authorList>
            <consortium name="Pathogen Informatics"/>
            <person name="Doyle S."/>
        </authorList>
    </citation>
    <scope>NUCLEOTIDE SEQUENCE [LARGE SCALE GENOMIC DNA]</scope>
    <source>
        <strain evidence="1 2">NCTC8297</strain>
    </source>
</reference>
<name>A0A379T2L0_SALER</name>
<dbReference type="EMBL" id="UGXG01000001">
    <property type="protein sequence ID" value="SUG44864.1"/>
    <property type="molecule type" value="Genomic_DNA"/>
</dbReference>
<protein>
    <submittedName>
        <fullName evidence="1">IncF plasmid conjugative transfer protein TraG</fullName>
    </submittedName>
</protein>
<dbReference type="AlphaFoldDB" id="A0A379T2L0"/>
<sequence>MSRVSTLGEADKILSDAASPEVRAERDRLVQEFVEDRMKPQLLQEFETK</sequence>
<evidence type="ECO:0000313" key="2">
    <source>
        <dbReference type="Proteomes" id="UP000254741"/>
    </source>
</evidence>